<dbReference type="OrthoDB" id="5848094at2759"/>
<gene>
    <name evidence="2" type="ORF">SVUK_LOCUS10718</name>
</gene>
<proteinExistence type="predicted"/>
<sequence>MITVNDYEEHKSKLVRHCPELVPLFTVLHDKANTQKMTTNQAELDNLIENGWREIEKVGYCVNGKKCGATKALRELRETAELGDIIYTTTDDEFNSLNNKGSFQGSGTTICYVW</sequence>
<reference evidence="2 3" key="1">
    <citation type="submission" date="2018-11" db="EMBL/GenBank/DDBJ databases">
        <authorList>
            <consortium name="Pathogen Informatics"/>
        </authorList>
    </citation>
    <scope>NUCLEOTIDE SEQUENCE [LARGE SCALE GENOMIC DNA]</scope>
</reference>
<dbReference type="AlphaFoldDB" id="A0A3P7IRB6"/>
<evidence type="ECO:0000313" key="2">
    <source>
        <dbReference type="EMBL" id="VDM75720.1"/>
    </source>
</evidence>
<name>A0A3P7IRB6_STRVU</name>
<dbReference type="Proteomes" id="UP000270094">
    <property type="component" value="Unassembled WGS sequence"/>
</dbReference>
<dbReference type="InterPro" id="IPR043708">
    <property type="entry name" value="DUF5648"/>
</dbReference>
<evidence type="ECO:0000259" key="1">
    <source>
        <dbReference type="Pfam" id="PF18885"/>
    </source>
</evidence>
<accession>A0A3P7IRB6</accession>
<dbReference type="Pfam" id="PF18885">
    <property type="entry name" value="DUF5648"/>
    <property type="match status" value="1"/>
</dbReference>
<organism evidence="2 3">
    <name type="scientific">Strongylus vulgaris</name>
    <name type="common">Blood worm</name>
    <dbReference type="NCBI Taxonomy" id="40348"/>
    <lineage>
        <taxon>Eukaryota</taxon>
        <taxon>Metazoa</taxon>
        <taxon>Ecdysozoa</taxon>
        <taxon>Nematoda</taxon>
        <taxon>Chromadorea</taxon>
        <taxon>Rhabditida</taxon>
        <taxon>Rhabditina</taxon>
        <taxon>Rhabditomorpha</taxon>
        <taxon>Strongyloidea</taxon>
        <taxon>Strongylidae</taxon>
        <taxon>Strongylus</taxon>
    </lineage>
</organism>
<dbReference type="EMBL" id="UYYB01095740">
    <property type="protein sequence ID" value="VDM75720.1"/>
    <property type="molecule type" value="Genomic_DNA"/>
</dbReference>
<feature type="domain" description="DUF5648" evidence="1">
    <location>
        <begin position="12"/>
        <end position="109"/>
    </location>
</feature>
<keyword evidence="3" id="KW-1185">Reference proteome</keyword>
<evidence type="ECO:0000313" key="3">
    <source>
        <dbReference type="Proteomes" id="UP000270094"/>
    </source>
</evidence>
<protein>
    <recommendedName>
        <fullName evidence="1">DUF5648 domain-containing protein</fullName>
    </recommendedName>
</protein>